<sequence length="53" mass="5929">MPACQVGWVLLIAMVPKLNPLPRAAPRLLRPCHQRIAFQTAHIQGEKEKICPS</sequence>
<proteinExistence type="predicted"/>
<dbReference type="EMBL" id="GGEC01062999">
    <property type="protein sequence ID" value="MBX43483.1"/>
    <property type="molecule type" value="Transcribed_RNA"/>
</dbReference>
<accession>A0A2P2NM01</accession>
<name>A0A2P2NM01_RHIMU</name>
<dbReference type="AlphaFoldDB" id="A0A2P2NM01"/>
<reference evidence="1" key="1">
    <citation type="submission" date="2018-02" db="EMBL/GenBank/DDBJ databases">
        <title>Rhizophora mucronata_Transcriptome.</title>
        <authorList>
            <person name="Meera S.P."/>
            <person name="Sreeshan A."/>
            <person name="Augustine A."/>
        </authorList>
    </citation>
    <scope>NUCLEOTIDE SEQUENCE</scope>
    <source>
        <tissue evidence="1">Leaf</tissue>
    </source>
</reference>
<protein>
    <submittedName>
        <fullName evidence="1">Uncharacterized protein</fullName>
    </submittedName>
</protein>
<evidence type="ECO:0000313" key="1">
    <source>
        <dbReference type="EMBL" id="MBX43483.1"/>
    </source>
</evidence>
<organism evidence="1">
    <name type="scientific">Rhizophora mucronata</name>
    <name type="common">Asiatic mangrove</name>
    <dbReference type="NCBI Taxonomy" id="61149"/>
    <lineage>
        <taxon>Eukaryota</taxon>
        <taxon>Viridiplantae</taxon>
        <taxon>Streptophyta</taxon>
        <taxon>Embryophyta</taxon>
        <taxon>Tracheophyta</taxon>
        <taxon>Spermatophyta</taxon>
        <taxon>Magnoliopsida</taxon>
        <taxon>eudicotyledons</taxon>
        <taxon>Gunneridae</taxon>
        <taxon>Pentapetalae</taxon>
        <taxon>rosids</taxon>
        <taxon>fabids</taxon>
        <taxon>Malpighiales</taxon>
        <taxon>Rhizophoraceae</taxon>
        <taxon>Rhizophora</taxon>
    </lineage>
</organism>